<proteinExistence type="predicted"/>
<keyword evidence="1 4" id="KW-0489">Methyltransferase</keyword>
<dbReference type="EC" id="2.1.1.-" evidence="4"/>
<dbReference type="AlphaFoldDB" id="A0A378XHV7"/>
<evidence type="ECO:0000313" key="5">
    <source>
        <dbReference type="Proteomes" id="UP000254603"/>
    </source>
</evidence>
<dbReference type="PANTHER" id="PTHR10509">
    <property type="entry name" value="O-METHYLTRANSFERASE-RELATED"/>
    <property type="match status" value="1"/>
</dbReference>
<keyword evidence="2 4" id="KW-0808">Transferase</keyword>
<dbReference type="InterPro" id="IPR050362">
    <property type="entry name" value="Cation-dep_OMT"/>
</dbReference>
<sequence>MAIGSGSKSIVDLHQAAEVDDYIYDHLLTEDKLFAEVLERCSQHPIPLIHVSPAQGKFLKFLVQMMGAKRVLEIGTLAAYSTIWMASALPEDGQCITLDFDEKHVAIARDNIEFAGMSHKIEVIQGAAVESMEQLIADGVEPFDFIFIDADKGNNPSYLELCLKLSRPGTVIIGDNVVRHGKILEENPKGANIKGLKTFFEMMRNHPQLDATAIQTVGAKSWDGFSMAIVK</sequence>
<dbReference type="STRING" id="1122619.GCA_000373745_02145"/>
<dbReference type="GO" id="GO:0008757">
    <property type="term" value="F:S-adenosylmethionine-dependent methyltransferase activity"/>
    <property type="evidence" value="ECO:0007669"/>
    <property type="project" value="TreeGrafter"/>
</dbReference>
<name>A0A378XHV7_9BURK</name>
<evidence type="ECO:0000313" key="4">
    <source>
        <dbReference type="EMBL" id="SUA56431.1"/>
    </source>
</evidence>
<dbReference type="RefSeq" id="WP_018575329.1">
    <property type="nucleotide sequence ID" value="NZ_CP065725.1"/>
</dbReference>
<evidence type="ECO:0000256" key="2">
    <source>
        <dbReference type="ARBA" id="ARBA00022679"/>
    </source>
</evidence>
<dbReference type="PROSITE" id="PS51682">
    <property type="entry name" value="SAM_OMT_I"/>
    <property type="match status" value="1"/>
</dbReference>
<dbReference type="CDD" id="cd02440">
    <property type="entry name" value="AdoMet_MTases"/>
    <property type="match status" value="1"/>
</dbReference>
<dbReference type="SUPFAM" id="SSF53335">
    <property type="entry name" value="S-adenosyl-L-methionine-dependent methyltransferases"/>
    <property type="match status" value="1"/>
</dbReference>
<dbReference type="Proteomes" id="UP000254603">
    <property type="component" value="Unassembled WGS sequence"/>
</dbReference>
<organism evidence="4 5">
    <name type="scientific">Oligella ureolytica</name>
    <dbReference type="NCBI Taxonomy" id="90244"/>
    <lineage>
        <taxon>Bacteria</taxon>
        <taxon>Pseudomonadati</taxon>
        <taxon>Pseudomonadota</taxon>
        <taxon>Betaproteobacteria</taxon>
        <taxon>Burkholderiales</taxon>
        <taxon>Alcaligenaceae</taxon>
        <taxon>Oligella</taxon>
    </lineage>
</organism>
<dbReference type="GO" id="GO:0008171">
    <property type="term" value="F:O-methyltransferase activity"/>
    <property type="evidence" value="ECO:0007669"/>
    <property type="project" value="InterPro"/>
</dbReference>
<dbReference type="EMBL" id="UGSB01000001">
    <property type="protein sequence ID" value="SUA56431.1"/>
    <property type="molecule type" value="Genomic_DNA"/>
</dbReference>
<dbReference type="InterPro" id="IPR029063">
    <property type="entry name" value="SAM-dependent_MTases_sf"/>
</dbReference>
<evidence type="ECO:0000256" key="3">
    <source>
        <dbReference type="ARBA" id="ARBA00022691"/>
    </source>
</evidence>
<gene>
    <name evidence="4" type="ORF">NCTC11997_02084</name>
</gene>
<protein>
    <submittedName>
        <fullName evidence="4">O-methyltransferase MSMEG_5073</fullName>
        <ecNumber evidence="4">2.1.1.-</ecNumber>
    </submittedName>
</protein>
<reference evidence="4 5" key="1">
    <citation type="submission" date="2018-06" db="EMBL/GenBank/DDBJ databases">
        <authorList>
            <consortium name="Pathogen Informatics"/>
            <person name="Doyle S."/>
        </authorList>
    </citation>
    <scope>NUCLEOTIDE SEQUENCE [LARGE SCALE GENOMIC DNA]</scope>
    <source>
        <strain evidence="4 5">NCTC11997</strain>
    </source>
</reference>
<dbReference type="InterPro" id="IPR002935">
    <property type="entry name" value="SAM_O-MeTrfase"/>
</dbReference>
<dbReference type="PANTHER" id="PTHR10509:SF14">
    <property type="entry name" value="CAFFEOYL-COA O-METHYLTRANSFERASE 3-RELATED"/>
    <property type="match status" value="1"/>
</dbReference>
<accession>A0A378XHV7</accession>
<dbReference type="Pfam" id="PF01596">
    <property type="entry name" value="Methyltransf_3"/>
    <property type="match status" value="1"/>
</dbReference>
<keyword evidence="3" id="KW-0949">S-adenosyl-L-methionine</keyword>
<dbReference type="GO" id="GO:0032259">
    <property type="term" value="P:methylation"/>
    <property type="evidence" value="ECO:0007669"/>
    <property type="project" value="UniProtKB-KW"/>
</dbReference>
<dbReference type="Gene3D" id="3.40.50.150">
    <property type="entry name" value="Vaccinia Virus protein VP39"/>
    <property type="match status" value="1"/>
</dbReference>
<evidence type="ECO:0000256" key="1">
    <source>
        <dbReference type="ARBA" id="ARBA00022603"/>
    </source>
</evidence>